<keyword evidence="2" id="KW-1185">Reference proteome</keyword>
<dbReference type="AlphaFoldDB" id="A0A225WVX8"/>
<reference evidence="2" key="1">
    <citation type="submission" date="2017-03" db="EMBL/GenBank/DDBJ databases">
        <title>Phytopthora megakarya and P. palmivora, two closely related causual agents of cacao black pod achieved similar genome size and gene model numbers by different mechanisms.</title>
        <authorList>
            <person name="Ali S."/>
            <person name="Shao J."/>
            <person name="Larry D.J."/>
            <person name="Kronmiller B."/>
            <person name="Shen D."/>
            <person name="Strem M.D."/>
            <person name="Melnick R.L."/>
            <person name="Guiltinan M.J."/>
            <person name="Tyler B.M."/>
            <person name="Meinhardt L.W."/>
            <person name="Bailey B.A."/>
        </authorList>
    </citation>
    <scope>NUCLEOTIDE SEQUENCE [LARGE SCALE GENOMIC DNA]</scope>
    <source>
        <strain evidence="2">zdho120</strain>
    </source>
</reference>
<sequence length="151" mass="17283">MDCNLDPIWEEFSEFRPKSDTKQHPDMSCIHYHGVIMKHIPDAICSPYQLWPSTTPKRDLSKAEEKKFQLDIALAIYTSAITFRVINNPYMRRALTRCCPVMILPTGHALATTFLNMAYTTEKGRLGESLRRQPQLIIGTEGWSNINRGAL</sequence>
<organism evidence="1 2">
    <name type="scientific">Phytophthora megakarya</name>
    <dbReference type="NCBI Taxonomy" id="4795"/>
    <lineage>
        <taxon>Eukaryota</taxon>
        <taxon>Sar</taxon>
        <taxon>Stramenopiles</taxon>
        <taxon>Oomycota</taxon>
        <taxon>Peronosporomycetes</taxon>
        <taxon>Peronosporales</taxon>
        <taxon>Peronosporaceae</taxon>
        <taxon>Phytophthora</taxon>
    </lineage>
</organism>
<dbReference type="OrthoDB" id="6672003at2759"/>
<evidence type="ECO:0000313" key="1">
    <source>
        <dbReference type="EMBL" id="OWZ21227.1"/>
    </source>
</evidence>
<dbReference type="Proteomes" id="UP000198211">
    <property type="component" value="Unassembled WGS sequence"/>
</dbReference>
<proteinExistence type="predicted"/>
<evidence type="ECO:0000313" key="2">
    <source>
        <dbReference type="Proteomes" id="UP000198211"/>
    </source>
</evidence>
<dbReference type="EMBL" id="NBNE01000245">
    <property type="protein sequence ID" value="OWZ21227.1"/>
    <property type="molecule type" value="Genomic_DNA"/>
</dbReference>
<accession>A0A225WVX8</accession>
<comment type="caution">
    <text evidence="1">The sequence shown here is derived from an EMBL/GenBank/DDBJ whole genome shotgun (WGS) entry which is preliminary data.</text>
</comment>
<protein>
    <submittedName>
        <fullName evidence="1">Uncharacterized protein</fullName>
    </submittedName>
</protein>
<name>A0A225WVX8_9STRA</name>
<gene>
    <name evidence="1" type="ORF">PHMEG_0004252</name>
</gene>